<dbReference type="Gene3D" id="1.10.1200.30">
    <property type="match status" value="1"/>
</dbReference>
<keyword evidence="1" id="KW-0519">Myristate</keyword>
<dbReference type="Pfam" id="PF14787">
    <property type="entry name" value="zf-CCHC_5"/>
    <property type="match status" value="1"/>
</dbReference>
<dbReference type="Pfam" id="PF19317">
    <property type="entry name" value="Gag_p24_C"/>
    <property type="match status" value="1"/>
</dbReference>
<dbReference type="PANTHER" id="PTHR40389:SF2">
    <property type="entry name" value="ENDOGENOUS RETROVIRUS GROUP K MEMBER 24 GAG POLYPROTEIN-RELATED"/>
    <property type="match status" value="1"/>
</dbReference>
<evidence type="ECO:0000256" key="3">
    <source>
        <dbReference type="SAM" id="MobiDB-lite"/>
    </source>
</evidence>
<protein>
    <submittedName>
        <fullName evidence="5">Endogenous retrovirus group K member 24 Gag polyproteinpolyprotein-like isoform X1</fullName>
    </submittedName>
</protein>
<keyword evidence="6" id="KW-1185">Reference proteome</keyword>
<dbReference type="Gene3D" id="4.10.60.10">
    <property type="entry name" value="Zinc finger, CCHC-type"/>
    <property type="match status" value="1"/>
</dbReference>
<reference evidence="5" key="1">
    <citation type="submission" date="2022-12" db="EMBL/GenBank/DDBJ databases">
        <authorList>
            <person name="Alioto T."/>
            <person name="Alioto T."/>
            <person name="Gomez Garrido J."/>
        </authorList>
    </citation>
    <scope>NUCLEOTIDE SEQUENCE</scope>
</reference>
<dbReference type="AlphaFoldDB" id="A0AA35LN69"/>
<accession>A0AA35LN69</accession>
<dbReference type="PROSITE" id="PS50158">
    <property type="entry name" value="ZF_CCHC"/>
    <property type="match status" value="1"/>
</dbReference>
<keyword evidence="2" id="KW-0862">Zinc</keyword>
<dbReference type="Proteomes" id="UP001178461">
    <property type="component" value="Chromosome W"/>
</dbReference>
<dbReference type="SUPFAM" id="SSF57756">
    <property type="entry name" value="Retrovirus zinc finger-like domains"/>
    <property type="match status" value="1"/>
</dbReference>
<dbReference type="EMBL" id="OX395145">
    <property type="protein sequence ID" value="CAI5799355.1"/>
    <property type="molecule type" value="Genomic_DNA"/>
</dbReference>
<dbReference type="GO" id="GO:0008270">
    <property type="term" value="F:zinc ion binding"/>
    <property type="evidence" value="ECO:0007669"/>
    <property type="project" value="UniProtKB-KW"/>
</dbReference>
<evidence type="ECO:0000259" key="4">
    <source>
        <dbReference type="PROSITE" id="PS50158"/>
    </source>
</evidence>
<evidence type="ECO:0000313" key="5">
    <source>
        <dbReference type="EMBL" id="CAI5799355.1"/>
    </source>
</evidence>
<evidence type="ECO:0000256" key="1">
    <source>
        <dbReference type="ARBA" id="ARBA00022707"/>
    </source>
</evidence>
<dbReference type="InterPro" id="IPR036875">
    <property type="entry name" value="Znf_CCHC_sf"/>
</dbReference>
<gene>
    <name evidence="5" type="ORF">PODLI_1B031652</name>
</gene>
<evidence type="ECO:0000313" key="6">
    <source>
        <dbReference type="Proteomes" id="UP001178461"/>
    </source>
</evidence>
<dbReference type="InterPro" id="IPR045345">
    <property type="entry name" value="Gag_p24_C"/>
</dbReference>
<proteinExistence type="predicted"/>
<dbReference type="PANTHER" id="PTHR40389">
    <property type="entry name" value="ENDOGENOUS RETROVIRUS GROUP K MEMBER 24 GAG POLYPROTEIN-RELATED"/>
    <property type="match status" value="1"/>
</dbReference>
<dbReference type="InterPro" id="IPR001878">
    <property type="entry name" value="Znf_CCHC"/>
</dbReference>
<sequence>MALNNAAAAAAAAAPAPAAGGAPPPPPPVLTPQDVMHGLIGTGNFFTIAQQLAAGAAYWEVATHCAQTAFQKVPDTKGDSTSRWGTVRQGPNEPYAVFIDRLYDSLKRQIADTQVQEVIMKQLAFDNANEDCRVALRPLISQQGINIADMLKACQSIGSESHKARLLAAALSQAANPMKDKLCFGCNKPGHFRAQCRSTGSQSGKRPPSKCPICKKGFHWANQCHSNPANQNQTSSQGQSSQNQGNRQTGPPRAPVNQ</sequence>
<organism evidence="5 6">
    <name type="scientific">Podarcis lilfordi</name>
    <name type="common">Lilford's wall lizard</name>
    <dbReference type="NCBI Taxonomy" id="74358"/>
    <lineage>
        <taxon>Eukaryota</taxon>
        <taxon>Metazoa</taxon>
        <taxon>Chordata</taxon>
        <taxon>Craniata</taxon>
        <taxon>Vertebrata</taxon>
        <taxon>Euteleostomi</taxon>
        <taxon>Lepidosauria</taxon>
        <taxon>Squamata</taxon>
        <taxon>Bifurcata</taxon>
        <taxon>Unidentata</taxon>
        <taxon>Episquamata</taxon>
        <taxon>Laterata</taxon>
        <taxon>Lacertibaenia</taxon>
        <taxon>Lacertidae</taxon>
        <taxon>Podarcis</taxon>
    </lineage>
</organism>
<keyword evidence="2" id="KW-0479">Metal-binding</keyword>
<dbReference type="SMART" id="SM00343">
    <property type="entry name" value="ZnF_C2HC"/>
    <property type="match status" value="2"/>
</dbReference>
<keyword evidence="2" id="KW-0863">Zinc-finger</keyword>
<evidence type="ECO:0000256" key="2">
    <source>
        <dbReference type="PROSITE-ProRule" id="PRU00047"/>
    </source>
</evidence>
<dbReference type="InterPro" id="IPR008916">
    <property type="entry name" value="Retrov_capsid_C"/>
</dbReference>
<dbReference type="InterPro" id="IPR050195">
    <property type="entry name" value="Primate_lentivir_Gag_pol-like"/>
</dbReference>
<feature type="compositionally biased region" description="Low complexity" evidence="3">
    <location>
        <begin position="230"/>
        <end position="250"/>
    </location>
</feature>
<feature type="region of interest" description="Disordered" evidence="3">
    <location>
        <begin position="225"/>
        <end position="258"/>
    </location>
</feature>
<dbReference type="GO" id="GO:0003676">
    <property type="term" value="F:nucleic acid binding"/>
    <property type="evidence" value="ECO:0007669"/>
    <property type="project" value="InterPro"/>
</dbReference>
<feature type="domain" description="CCHC-type" evidence="4">
    <location>
        <begin position="183"/>
        <end position="198"/>
    </location>
</feature>
<name>A0AA35LN69_9SAUR</name>
<dbReference type="SUPFAM" id="SSF47353">
    <property type="entry name" value="Retrovirus capsid dimerization domain-like"/>
    <property type="match status" value="1"/>
</dbReference>
<keyword evidence="1" id="KW-0449">Lipoprotein</keyword>